<keyword evidence="2" id="KW-1185">Reference proteome</keyword>
<evidence type="ECO:0000313" key="2">
    <source>
        <dbReference type="Proteomes" id="UP000593565"/>
    </source>
</evidence>
<organism evidence="1 2">
    <name type="scientific">Ameiurus melas</name>
    <name type="common">Black bullhead</name>
    <name type="synonym">Silurus melas</name>
    <dbReference type="NCBI Taxonomy" id="219545"/>
    <lineage>
        <taxon>Eukaryota</taxon>
        <taxon>Metazoa</taxon>
        <taxon>Chordata</taxon>
        <taxon>Craniata</taxon>
        <taxon>Vertebrata</taxon>
        <taxon>Euteleostomi</taxon>
        <taxon>Actinopterygii</taxon>
        <taxon>Neopterygii</taxon>
        <taxon>Teleostei</taxon>
        <taxon>Ostariophysi</taxon>
        <taxon>Siluriformes</taxon>
        <taxon>Ictaluridae</taxon>
        <taxon>Ameiurus</taxon>
    </lineage>
</organism>
<gene>
    <name evidence="1" type="ORF">AMELA_G00147920</name>
</gene>
<sequence>MTLLAGIPPFEEEPMDEESLIIQNLFHTQTNICNILSITVFRENRKCNILKPYIANMTPCGSVDLNTEEIFPGHKR</sequence>
<evidence type="ECO:0000313" key="1">
    <source>
        <dbReference type="EMBL" id="KAF4082115.1"/>
    </source>
</evidence>
<dbReference type="EMBL" id="JAAGNN010000012">
    <property type="protein sequence ID" value="KAF4082115.1"/>
    <property type="molecule type" value="Genomic_DNA"/>
</dbReference>
<name>A0A7J6AGS2_AMEME</name>
<dbReference type="AlphaFoldDB" id="A0A7J6AGS2"/>
<proteinExistence type="predicted"/>
<accession>A0A7J6AGS2</accession>
<dbReference type="Proteomes" id="UP000593565">
    <property type="component" value="Unassembled WGS sequence"/>
</dbReference>
<reference evidence="1 2" key="1">
    <citation type="submission" date="2020-02" db="EMBL/GenBank/DDBJ databases">
        <title>A chromosome-scale genome assembly of the black bullhead catfish (Ameiurus melas).</title>
        <authorList>
            <person name="Wen M."/>
            <person name="Zham M."/>
            <person name="Cabau C."/>
            <person name="Klopp C."/>
            <person name="Donnadieu C."/>
            <person name="Roques C."/>
            <person name="Bouchez O."/>
            <person name="Lampietro C."/>
            <person name="Jouanno E."/>
            <person name="Herpin A."/>
            <person name="Louis A."/>
            <person name="Berthelot C."/>
            <person name="Parey E."/>
            <person name="Roest-Crollius H."/>
            <person name="Braasch I."/>
            <person name="Postlethwait J."/>
            <person name="Robinson-Rechavi M."/>
            <person name="Echchiki A."/>
            <person name="Begum T."/>
            <person name="Montfort J."/>
            <person name="Schartl M."/>
            <person name="Bobe J."/>
            <person name="Guiguen Y."/>
        </authorList>
    </citation>
    <scope>NUCLEOTIDE SEQUENCE [LARGE SCALE GENOMIC DNA]</scope>
    <source>
        <strain evidence="1">M_S1</strain>
        <tissue evidence="1">Blood</tissue>
    </source>
</reference>
<comment type="caution">
    <text evidence="1">The sequence shown here is derived from an EMBL/GenBank/DDBJ whole genome shotgun (WGS) entry which is preliminary data.</text>
</comment>
<protein>
    <submittedName>
        <fullName evidence="1">Uncharacterized protein</fullName>
    </submittedName>
</protein>